<sequence length="234" mass="24117">MTNVAIRAGDHLWVWCTGYTHHGIASGRNTVIHYLGKKGLYEDGMIAETTLGQFAEGGEIHVKDHPDRRHGSVDSVQRARQRIGETEYNLVFNNCEHFVTWCIEDEHTSEQVNTVFRTAGQAAAAVYASRAYGAWATAQQGDTIYRTASYARTAASAVNAASSATATTGSTAAVVAGLTSGVGAGGATAGLISGGGAVAGLVGGVAAAPMLVPLAVGATVAGLAYAGWKALFDD</sequence>
<dbReference type="GO" id="GO:0008970">
    <property type="term" value="F:phospholipase A1 activity"/>
    <property type="evidence" value="ECO:0007669"/>
    <property type="project" value="TreeGrafter"/>
</dbReference>
<dbReference type="InterPro" id="IPR007053">
    <property type="entry name" value="LRAT_dom"/>
</dbReference>
<dbReference type="AlphaFoldDB" id="G3A643"/>
<dbReference type="GO" id="GO:0016410">
    <property type="term" value="F:N-acyltransferase activity"/>
    <property type="evidence" value="ECO:0007669"/>
    <property type="project" value="TreeGrafter"/>
</dbReference>
<reference evidence="5" key="1">
    <citation type="journal article" date="2011" name="PLoS ONE">
        <title>Ralstonia syzygii, the Blood Disease Bacterium and some Asian R. solanacearum strains form a single genomic species despite divergent lifestyles.</title>
        <authorList>
            <person name="Remenant B."/>
            <person name="de Cambiaire J.C."/>
            <person name="Cellier G."/>
            <person name="Jacobs J.M."/>
            <person name="Mangenot S."/>
            <person name="Barbe V."/>
            <person name="Lajus A."/>
            <person name="Vallenet D."/>
            <person name="Medigue C."/>
            <person name="Fegan M."/>
            <person name="Allen C."/>
            <person name="Prior P."/>
        </authorList>
    </citation>
    <scope>NUCLEOTIDE SEQUENCE</scope>
    <source>
        <strain evidence="5">R24</strain>
    </source>
</reference>
<organism evidence="5">
    <name type="scientific">Ralstonia syzygii R24</name>
    <dbReference type="NCBI Taxonomy" id="907261"/>
    <lineage>
        <taxon>Bacteria</taxon>
        <taxon>Pseudomonadati</taxon>
        <taxon>Pseudomonadota</taxon>
        <taxon>Betaproteobacteria</taxon>
        <taxon>Burkholderiales</taxon>
        <taxon>Burkholderiaceae</taxon>
        <taxon>Ralstonia</taxon>
        <taxon>Ralstonia solanacearum species complex</taxon>
    </lineage>
</organism>
<dbReference type="RefSeq" id="WP_197332816.1">
    <property type="nucleotide sequence ID" value="NZ_CP115944.1"/>
</dbReference>
<gene>
    <name evidence="5" type="ORF">RALSY_40118</name>
</gene>
<dbReference type="Gene3D" id="3.90.1720.10">
    <property type="entry name" value="endopeptidase domain like (from Nostoc punctiforme)"/>
    <property type="match status" value="1"/>
</dbReference>
<keyword evidence="1" id="KW-0808">Transferase</keyword>
<keyword evidence="3" id="KW-0443">Lipid metabolism</keyword>
<dbReference type="GO" id="GO:0004623">
    <property type="term" value="F:phospholipase A2 activity"/>
    <property type="evidence" value="ECO:0007669"/>
    <property type="project" value="TreeGrafter"/>
</dbReference>
<dbReference type="GO" id="GO:0070292">
    <property type="term" value="P:N-acylphosphatidylethanolamine metabolic process"/>
    <property type="evidence" value="ECO:0007669"/>
    <property type="project" value="TreeGrafter"/>
</dbReference>
<dbReference type="PANTHER" id="PTHR13943">
    <property type="entry name" value="HRAS-LIKE SUPPRESSOR - RELATED"/>
    <property type="match status" value="1"/>
</dbReference>
<evidence type="ECO:0000313" key="5">
    <source>
        <dbReference type="EMBL" id="CCA85921.1"/>
    </source>
</evidence>
<reference evidence="5" key="2">
    <citation type="submission" date="2011-04" db="EMBL/GenBank/DDBJ databases">
        <authorList>
            <person name="Genoscope - CEA"/>
        </authorList>
    </citation>
    <scope>NUCLEOTIDE SEQUENCE</scope>
    <source>
        <strain evidence="5">R24</strain>
    </source>
</reference>
<dbReference type="Pfam" id="PF04970">
    <property type="entry name" value="LRAT"/>
    <property type="match status" value="1"/>
</dbReference>
<dbReference type="PANTHER" id="PTHR13943:SF77">
    <property type="entry name" value="LRAT DOMAIN-CONTAINING PROTEIN"/>
    <property type="match status" value="1"/>
</dbReference>
<name>G3A643_9RALS</name>
<keyword evidence="2" id="KW-0378">Hydrolase</keyword>
<proteinExistence type="predicted"/>
<accession>G3A643</accession>
<dbReference type="InterPro" id="IPR051496">
    <property type="entry name" value="H-rev107_PLA/AT"/>
</dbReference>
<dbReference type="PROSITE" id="PS51934">
    <property type="entry name" value="LRAT"/>
    <property type="match status" value="1"/>
</dbReference>
<feature type="domain" description="LRAT" evidence="4">
    <location>
        <begin position="11"/>
        <end position="111"/>
    </location>
</feature>
<evidence type="ECO:0000256" key="2">
    <source>
        <dbReference type="ARBA" id="ARBA00022801"/>
    </source>
</evidence>
<protein>
    <recommendedName>
        <fullName evidence="4">LRAT domain-containing protein</fullName>
    </recommendedName>
</protein>
<evidence type="ECO:0000259" key="4">
    <source>
        <dbReference type="PROSITE" id="PS51934"/>
    </source>
</evidence>
<evidence type="ECO:0000256" key="1">
    <source>
        <dbReference type="ARBA" id="ARBA00022679"/>
    </source>
</evidence>
<evidence type="ECO:0000256" key="3">
    <source>
        <dbReference type="ARBA" id="ARBA00023098"/>
    </source>
</evidence>
<dbReference type="GO" id="GO:0005737">
    <property type="term" value="C:cytoplasm"/>
    <property type="evidence" value="ECO:0007669"/>
    <property type="project" value="TreeGrafter"/>
</dbReference>
<dbReference type="EMBL" id="FR854089">
    <property type="protein sequence ID" value="CCA85921.1"/>
    <property type="molecule type" value="Genomic_DNA"/>
</dbReference>